<dbReference type="PROSITE" id="PS50928">
    <property type="entry name" value="ABC_TM1"/>
    <property type="match status" value="1"/>
</dbReference>
<keyword evidence="4 7" id="KW-0812">Transmembrane</keyword>
<dbReference type="PATRIC" id="fig|937777.3.peg.3945"/>
<dbReference type="Proteomes" id="UP000010467">
    <property type="component" value="Plasmid pDEIPE01"/>
</dbReference>
<keyword evidence="6 7" id="KW-0472">Membrane</keyword>
<evidence type="ECO:0000256" key="2">
    <source>
        <dbReference type="ARBA" id="ARBA00022448"/>
    </source>
</evidence>
<dbReference type="Gene3D" id="1.10.3720.10">
    <property type="entry name" value="MetI-like"/>
    <property type="match status" value="1"/>
</dbReference>
<comment type="subcellular location">
    <subcellularLocation>
        <location evidence="1 7">Cell membrane</location>
        <topology evidence="1 7">Multi-pass membrane protein</topology>
    </subcellularLocation>
</comment>
<dbReference type="InterPro" id="IPR000515">
    <property type="entry name" value="MetI-like"/>
</dbReference>
<evidence type="ECO:0000256" key="6">
    <source>
        <dbReference type="ARBA" id="ARBA00023136"/>
    </source>
</evidence>
<dbReference type="CDD" id="cd06261">
    <property type="entry name" value="TM_PBP2"/>
    <property type="match status" value="1"/>
</dbReference>
<protein>
    <submittedName>
        <fullName evidence="9">ABC-type sugar transport system, permease component</fullName>
    </submittedName>
</protein>
<evidence type="ECO:0000313" key="10">
    <source>
        <dbReference type="Proteomes" id="UP000010467"/>
    </source>
</evidence>
<dbReference type="KEGG" id="dpd:Deipe_3929"/>
<keyword evidence="5 7" id="KW-1133">Transmembrane helix</keyword>
<sequence>MNNPVHTAAQDRAARGAFGGASWNSRNTGRLLIWIAGIAVVMNGVFPLVWMLLTSLKPEGELSRLPITYFPDAVTLSNYATVLGLNPNDPSPKPFWRWFGNSALISLVSAGLCVWISSQVAYVIARMNIRGRGVILAVIAGISMFPLITLIVPLFQTMRALGLLNTHLALIIPYTVLSLPVCTLMMVGFFQQIPRDLENAAMVDGCTRAQALWKVVFPLSAPGVFTAAILAFVNAWEEFLLALTLIQREDMRTLAVGITLYQGEFAFPWALISAALVLAMVPVAVVVVMFQDRVVSGLTAGGVKG</sequence>
<comment type="similarity">
    <text evidence="7">Belongs to the binding-protein-dependent transport system permease family.</text>
</comment>
<evidence type="ECO:0000256" key="7">
    <source>
        <dbReference type="RuleBase" id="RU363032"/>
    </source>
</evidence>
<evidence type="ECO:0000313" key="9">
    <source>
        <dbReference type="EMBL" id="AFZ69338.1"/>
    </source>
</evidence>
<evidence type="ECO:0000259" key="8">
    <source>
        <dbReference type="PROSITE" id="PS50928"/>
    </source>
</evidence>
<dbReference type="PANTHER" id="PTHR32243:SF18">
    <property type="entry name" value="INNER MEMBRANE ABC TRANSPORTER PERMEASE PROTEIN YCJP"/>
    <property type="match status" value="1"/>
</dbReference>
<feature type="domain" description="ABC transmembrane type-1" evidence="8">
    <location>
        <begin position="99"/>
        <end position="290"/>
    </location>
</feature>
<feature type="transmembrane region" description="Helical" evidence="7">
    <location>
        <begin position="167"/>
        <end position="190"/>
    </location>
</feature>
<dbReference type="EMBL" id="CP003383">
    <property type="protein sequence ID" value="AFZ69338.1"/>
    <property type="molecule type" value="Genomic_DNA"/>
</dbReference>
<keyword evidence="9" id="KW-0762">Sugar transport</keyword>
<keyword evidence="2 7" id="KW-0813">Transport</keyword>
<dbReference type="OrthoDB" id="9810086at2"/>
<organism evidence="9 10">
    <name type="scientific">Deinococcus peraridilitoris (strain DSM 19664 / LMG 22246 / CIP 109416 / KR-200)</name>
    <dbReference type="NCBI Taxonomy" id="937777"/>
    <lineage>
        <taxon>Bacteria</taxon>
        <taxon>Thermotogati</taxon>
        <taxon>Deinococcota</taxon>
        <taxon>Deinococci</taxon>
        <taxon>Deinococcales</taxon>
        <taxon>Deinococcaceae</taxon>
        <taxon>Deinococcus</taxon>
    </lineage>
</organism>
<dbReference type="Pfam" id="PF00528">
    <property type="entry name" value="BPD_transp_1"/>
    <property type="match status" value="1"/>
</dbReference>
<evidence type="ECO:0000256" key="5">
    <source>
        <dbReference type="ARBA" id="ARBA00022989"/>
    </source>
</evidence>
<dbReference type="AlphaFoldDB" id="L0A622"/>
<feature type="transmembrane region" description="Helical" evidence="7">
    <location>
        <begin position="211"/>
        <end position="233"/>
    </location>
</feature>
<dbReference type="InterPro" id="IPR035906">
    <property type="entry name" value="MetI-like_sf"/>
</dbReference>
<keyword evidence="10" id="KW-1185">Reference proteome</keyword>
<feature type="transmembrane region" description="Helical" evidence="7">
    <location>
        <begin position="266"/>
        <end position="290"/>
    </location>
</feature>
<feature type="transmembrane region" description="Helical" evidence="7">
    <location>
        <begin position="31"/>
        <end position="53"/>
    </location>
</feature>
<name>L0A622_DEIPD</name>
<dbReference type="HOGENOM" id="CLU_016047_1_2_0"/>
<dbReference type="PANTHER" id="PTHR32243">
    <property type="entry name" value="MALTOSE TRANSPORT SYSTEM PERMEASE-RELATED"/>
    <property type="match status" value="1"/>
</dbReference>
<keyword evidence="3" id="KW-1003">Cell membrane</keyword>
<geneLocation type="plasmid" evidence="9 10">
    <name>pDEIPE01</name>
</geneLocation>
<dbReference type="InterPro" id="IPR050901">
    <property type="entry name" value="BP-dep_ABC_trans_perm"/>
</dbReference>
<dbReference type="GO" id="GO:0005886">
    <property type="term" value="C:plasma membrane"/>
    <property type="evidence" value="ECO:0007669"/>
    <property type="project" value="UniProtKB-SubCell"/>
</dbReference>
<reference evidence="10" key="1">
    <citation type="submission" date="2012-03" db="EMBL/GenBank/DDBJ databases">
        <title>Complete sequence of plasmid 1 of Deinococcus peraridilitoris DSM 19664.</title>
        <authorList>
            <person name="Lucas S."/>
            <person name="Copeland A."/>
            <person name="Lapidus A."/>
            <person name="Glavina del Rio T."/>
            <person name="Dalin E."/>
            <person name="Tice H."/>
            <person name="Bruce D."/>
            <person name="Goodwin L."/>
            <person name="Pitluck S."/>
            <person name="Peters L."/>
            <person name="Mikhailova N."/>
            <person name="Lu M."/>
            <person name="Kyrpides N."/>
            <person name="Mavromatis K."/>
            <person name="Ivanova N."/>
            <person name="Brettin T."/>
            <person name="Detter J.C."/>
            <person name="Han C."/>
            <person name="Larimer F."/>
            <person name="Land M."/>
            <person name="Hauser L."/>
            <person name="Markowitz V."/>
            <person name="Cheng J.-F."/>
            <person name="Hugenholtz P."/>
            <person name="Woyke T."/>
            <person name="Wu D."/>
            <person name="Pukall R."/>
            <person name="Steenblock K."/>
            <person name="Brambilla E."/>
            <person name="Klenk H.-P."/>
            <person name="Eisen J.A."/>
        </authorList>
    </citation>
    <scope>NUCLEOTIDE SEQUENCE [LARGE SCALE GENOMIC DNA]</scope>
    <source>
        <strain evidence="10">DSM 19664 / LMG 22246 / CIP 109416 / KR-200</strain>
        <plasmid evidence="10">Plasmid pDEIPE01</plasmid>
    </source>
</reference>
<accession>L0A622</accession>
<evidence type="ECO:0000256" key="1">
    <source>
        <dbReference type="ARBA" id="ARBA00004651"/>
    </source>
</evidence>
<feature type="transmembrane region" description="Helical" evidence="7">
    <location>
        <begin position="98"/>
        <end position="122"/>
    </location>
</feature>
<keyword evidence="9" id="KW-0614">Plasmid</keyword>
<gene>
    <name evidence="9" type="ordered locus">Deipe_3929</name>
</gene>
<dbReference type="SUPFAM" id="SSF161098">
    <property type="entry name" value="MetI-like"/>
    <property type="match status" value="1"/>
</dbReference>
<feature type="transmembrane region" description="Helical" evidence="7">
    <location>
        <begin position="134"/>
        <end position="155"/>
    </location>
</feature>
<dbReference type="GO" id="GO:0055085">
    <property type="term" value="P:transmembrane transport"/>
    <property type="evidence" value="ECO:0007669"/>
    <property type="project" value="InterPro"/>
</dbReference>
<proteinExistence type="inferred from homology"/>
<evidence type="ECO:0000256" key="3">
    <source>
        <dbReference type="ARBA" id="ARBA00022475"/>
    </source>
</evidence>
<evidence type="ECO:0000256" key="4">
    <source>
        <dbReference type="ARBA" id="ARBA00022692"/>
    </source>
</evidence>